<organism evidence="1 2">
    <name type="scientific">Agreia bicolorata</name>
    <dbReference type="NCBI Taxonomy" id="110935"/>
    <lineage>
        <taxon>Bacteria</taxon>
        <taxon>Bacillati</taxon>
        <taxon>Actinomycetota</taxon>
        <taxon>Actinomycetes</taxon>
        <taxon>Micrococcales</taxon>
        <taxon>Microbacteriaceae</taxon>
        <taxon>Agreia</taxon>
    </lineage>
</organism>
<dbReference type="RefSeq" id="WP_044441113.1">
    <property type="nucleotide sequence ID" value="NZ_FUYG01000005.1"/>
</dbReference>
<reference evidence="1 2" key="1">
    <citation type="journal article" date="2001" name="Int. J. Syst. Evol. Microbiol.">
        <title>Agreia bicolorata gen. nov., sp. nov., to accommodate actinobacteria isolated from narrow reed grass infected by the nematode Heteroanguina graminophila.</title>
        <authorList>
            <person name="Evtushenko L.I."/>
            <person name="Dorofeeva L.V."/>
            <person name="Dobrovolskaya T.G."/>
            <person name="Streshinskaya G.M."/>
            <person name="Subbotin S.A."/>
            <person name="Tiedje J.M."/>
        </authorList>
    </citation>
    <scope>NUCLEOTIDE SEQUENCE [LARGE SCALE GENOMIC DNA]</scope>
    <source>
        <strain evidence="1 2">VKM Ac-1804</strain>
    </source>
</reference>
<dbReference type="EMBL" id="JYFC01000003">
    <property type="protein sequence ID" value="KJC64584.1"/>
    <property type="molecule type" value="Genomic_DNA"/>
</dbReference>
<evidence type="ECO:0008006" key="3">
    <source>
        <dbReference type="Google" id="ProtNLM"/>
    </source>
</evidence>
<dbReference type="Proteomes" id="UP000032503">
    <property type="component" value="Unassembled WGS sequence"/>
</dbReference>
<sequence length="205" mass="22643">MANSPRESWVATTHEWADDVDFAHLHAARELVGDVGCPQLMHMVLEIVAYADDEAADQQRIGRVLIEVTDSEISVADDGRGTDTRRDADGVAVRKPIMATQDIRFFGREDSPVLPDGEPRRGMSAVAASCEQLIHENRRHDGAWSQTYERGVPVADLVEVKQWSGSGTTVRLRQLDRRVVAGLDLAELGSLLSGFRNLDVIVQSR</sequence>
<evidence type="ECO:0000313" key="1">
    <source>
        <dbReference type="EMBL" id="KJC64584.1"/>
    </source>
</evidence>
<name>A0ABR5CG47_9MICO</name>
<accession>A0ABR5CG47</accession>
<proteinExistence type="predicted"/>
<keyword evidence="2" id="KW-1185">Reference proteome</keyword>
<comment type="caution">
    <text evidence="1">The sequence shown here is derived from an EMBL/GenBank/DDBJ whole genome shotgun (WGS) entry which is preliminary data.</text>
</comment>
<dbReference type="Gene3D" id="3.30.565.10">
    <property type="entry name" value="Histidine kinase-like ATPase, C-terminal domain"/>
    <property type="match status" value="1"/>
</dbReference>
<evidence type="ECO:0000313" key="2">
    <source>
        <dbReference type="Proteomes" id="UP000032503"/>
    </source>
</evidence>
<dbReference type="SUPFAM" id="SSF55874">
    <property type="entry name" value="ATPase domain of HSP90 chaperone/DNA topoisomerase II/histidine kinase"/>
    <property type="match status" value="1"/>
</dbReference>
<gene>
    <name evidence="1" type="ORF">TZ00_09520</name>
</gene>
<protein>
    <recommendedName>
        <fullName evidence="3">DNA gyrase subunit B</fullName>
    </recommendedName>
</protein>
<dbReference type="InterPro" id="IPR036890">
    <property type="entry name" value="HATPase_C_sf"/>
</dbReference>